<proteinExistence type="predicted"/>
<name>A0A7D5YIK4_AERCA</name>
<dbReference type="AlphaFoldDB" id="A0A7D5YIK4"/>
<keyword evidence="1" id="KW-0472">Membrane</keyword>
<evidence type="ECO:0000313" key="3">
    <source>
        <dbReference type="Proteomes" id="UP000266778"/>
    </source>
</evidence>
<keyword evidence="2" id="KW-0614">Plasmid</keyword>
<sequence>MNYNGHLYKYAHLPLQIVWFSTEEWMIILMAYIAAIGFDGIAYVISPALAFAALAYKKDKPRGFFIHSQYQIGFKRLQGYPTAQARFFSE</sequence>
<accession>A0A7D5YIK4</accession>
<dbReference type="Proteomes" id="UP000266778">
    <property type="component" value="Plasmid pAeca2"/>
</dbReference>
<dbReference type="EMBL" id="CP039628">
    <property type="protein sequence ID" value="QLI60531.1"/>
    <property type="molecule type" value="Genomic_DNA"/>
</dbReference>
<evidence type="ECO:0000313" key="2">
    <source>
        <dbReference type="EMBL" id="QLI60531.1"/>
    </source>
</evidence>
<evidence type="ECO:0000256" key="1">
    <source>
        <dbReference type="SAM" id="Phobius"/>
    </source>
</evidence>
<reference evidence="2 3" key="1">
    <citation type="submission" date="2019-04" db="EMBL/GenBank/DDBJ databases">
        <title>Novel transposon Tn6433 variants accelerate the dissemination of tet(E) in Aeromonas under oxytetracycline stresses.</title>
        <authorList>
            <person name="Shi Y."/>
            <person name="Tian Z."/>
            <person name="Zhang Y."/>
            <person name="Zhang H."/>
            <person name="Yang M."/>
        </authorList>
    </citation>
    <scope>NUCLEOTIDE SEQUENCE [LARGE SCALE GENOMIC DNA]</scope>
    <source>
        <strain evidence="2 3">T25-39</strain>
        <plasmid evidence="3">paeca2</plasmid>
    </source>
</reference>
<feature type="transmembrane region" description="Helical" evidence="1">
    <location>
        <begin position="25"/>
        <end position="56"/>
    </location>
</feature>
<protein>
    <recommendedName>
        <fullName evidence="4">Type IV conjugative transfer system protein TraL</fullName>
    </recommendedName>
</protein>
<gene>
    <name evidence="2" type="ORF">C1C91_23480</name>
</gene>
<organism evidence="2 3">
    <name type="scientific">Aeromonas caviae</name>
    <name type="common">Aeromonas punctata</name>
    <dbReference type="NCBI Taxonomy" id="648"/>
    <lineage>
        <taxon>Bacteria</taxon>
        <taxon>Pseudomonadati</taxon>
        <taxon>Pseudomonadota</taxon>
        <taxon>Gammaproteobacteria</taxon>
        <taxon>Aeromonadales</taxon>
        <taxon>Aeromonadaceae</taxon>
        <taxon>Aeromonas</taxon>
    </lineage>
</organism>
<evidence type="ECO:0008006" key="4">
    <source>
        <dbReference type="Google" id="ProtNLM"/>
    </source>
</evidence>
<keyword evidence="1" id="KW-1133">Transmembrane helix</keyword>
<keyword evidence="1" id="KW-0812">Transmembrane</keyword>
<geneLocation type="plasmid" evidence="3">
    <name>paeca2</name>
</geneLocation>